<sequence length="192" mass="21736">MASDAVSAIMQDHRRMERLFERCKTEKSNRTELVAEIKARLKAHSVAEEDRVYPALAKANPTEKEDVHHGVEEHREAEDLLETLEGTDPSSKEFDKALKEFVDAVKHHVEEEESDILPNLEDAVDPEKLEQLGAEFERRRIEVLDELGVQDSGTPDDLSSMTRAELYEEAKKADIPGRSQMNKDELAEALGN</sequence>
<keyword evidence="5" id="KW-1185">Reference proteome</keyword>
<reference evidence="4" key="1">
    <citation type="submission" date="2021-01" db="EMBL/GenBank/DDBJ databases">
        <title>Whole genome shotgun sequence of Virgisporangium aliadipatigenens NBRC 105644.</title>
        <authorList>
            <person name="Komaki H."/>
            <person name="Tamura T."/>
        </authorList>
    </citation>
    <scope>NUCLEOTIDE SEQUENCE</scope>
    <source>
        <strain evidence="4">NBRC 105644</strain>
    </source>
</reference>
<dbReference type="Gene3D" id="1.20.120.520">
    <property type="entry name" value="nmb1532 protein domain like"/>
    <property type="match status" value="1"/>
</dbReference>
<dbReference type="Proteomes" id="UP000619260">
    <property type="component" value="Unassembled WGS sequence"/>
</dbReference>
<feature type="region of interest" description="Disordered" evidence="1">
    <location>
        <begin position="56"/>
        <end position="91"/>
    </location>
</feature>
<comment type="caution">
    <text evidence="4">The sequence shown here is derived from an EMBL/GenBank/DDBJ whole genome shotgun (WGS) entry which is preliminary data.</text>
</comment>
<dbReference type="PANTHER" id="PTHR35585:SF1">
    <property type="entry name" value="HHE DOMAIN PROTEIN (AFU_ORTHOLOGUE AFUA_4G00730)"/>
    <property type="match status" value="1"/>
</dbReference>
<feature type="domain" description="Rho termination factor-like N-terminal" evidence="3">
    <location>
        <begin position="157"/>
        <end position="189"/>
    </location>
</feature>
<gene>
    <name evidence="4" type="ORF">Val02_44240</name>
</gene>
<evidence type="ECO:0000256" key="1">
    <source>
        <dbReference type="SAM" id="MobiDB-lite"/>
    </source>
</evidence>
<name>A0A8J3YNV1_9ACTN</name>
<dbReference type="Pfam" id="PF01814">
    <property type="entry name" value="Hemerythrin"/>
    <property type="match status" value="1"/>
</dbReference>
<dbReference type="InterPro" id="IPR012312">
    <property type="entry name" value="Hemerythrin-like"/>
</dbReference>
<dbReference type="Pfam" id="PF07498">
    <property type="entry name" value="Rho_N"/>
    <property type="match status" value="1"/>
</dbReference>
<evidence type="ECO:0000313" key="4">
    <source>
        <dbReference type="EMBL" id="GIJ47538.1"/>
    </source>
</evidence>
<evidence type="ECO:0000259" key="3">
    <source>
        <dbReference type="Pfam" id="PF07498"/>
    </source>
</evidence>
<dbReference type="RefSeq" id="WP_203901039.1">
    <property type="nucleotide sequence ID" value="NZ_BOPF01000015.1"/>
</dbReference>
<dbReference type="CDD" id="cd12108">
    <property type="entry name" value="Hr-like"/>
    <property type="match status" value="1"/>
</dbReference>
<feature type="region of interest" description="Disordered" evidence="1">
    <location>
        <begin position="169"/>
        <end position="192"/>
    </location>
</feature>
<organism evidence="4 5">
    <name type="scientific">Virgisporangium aliadipatigenens</name>
    <dbReference type="NCBI Taxonomy" id="741659"/>
    <lineage>
        <taxon>Bacteria</taxon>
        <taxon>Bacillati</taxon>
        <taxon>Actinomycetota</taxon>
        <taxon>Actinomycetes</taxon>
        <taxon>Micromonosporales</taxon>
        <taxon>Micromonosporaceae</taxon>
        <taxon>Virgisporangium</taxon>
    </lineage>
</organism>
<feature type="compositionally biased region" description="Basic and acidic residues" evidence="1">
    <location>
        <begin position="169"/>
        <end position="186"/>
    </location>
</feature>
<evidence type="ECO:0000313" key="5">
    <source>
        <dbReference type="Proteomes" id="UP000619260"/>
    </source>
</evidence>
<dbReference type="PANTHER" id="PTHR35585">
    <property type="entry name" value="HHE DOMAIN PROTEIN (AFU_ORTHOLOGUE AFUA_4G00730)"/>
    <property type="match status" value="1"/>
</dbReference>
<feature type="compositionally biased region" description="Basic and acidic residues" evidence="1">
    <location>
        <begin position="61"/>
        <end position="78"/>
    </location>
</feature>
<proteinExistence type="predicted"/>
<dbReference type="InterPro" id="IPR011112">
    <property type="entry name" value="Rho-like_N"/>
</dbReference>
<dbReference type="Gene3D" id="1.10.720.10">
    <property type="match status" value="1"/>
</dbReference>
<evidence type="ECO:0000259" key="2">
    <source>
        <dbReference type="Pfam" id="PF01814"/>
    </source>
</evidence>
<evidence type="ECO:0008006" key="6">
    <source>
        <dbReference type="Google" id="ProtNLM"/>
    </source>
</evidence>
<feature type="domain" description="Hemerythrin-like" evidence="2">
    <location>
        <begin position="5"/>
        <end position="119"/>
    </location>
</feature>
<accession>A0A8J3YNV1</accession>
<protein>
    <recommendedName>
        <fullName evidence="6">Hemerythrin HHE cation binding domain-containing protein</fullName>
    </recommendedName>
</protein>
<dbReference type="AlphaFoldDB" id="A0A8J3YNV1"/>
<dbReference type="EMBL" id="BOPF01000015">
    <property type="protein sequence ID" value="GIJ47538.1"/>
    <property type="molecule type" value="Genomic_DNA"/>
</dbReference>
<dbReference type="GO" id="GO:0006353">
    <property type="term" value="P:DNA-templated transcription termination"/>
    <property type="evidence" value="ECO:0007669"/>
    <property type="project" value="InterPro"/>
</dbReference>